<proteinExistence type="inferred from homology"/>
<dbReference type="InterPro" id="IPR016184">
    <property type="entry name" value="Capsid/spike_ssDNA_virus"/>
</dbReference>
<evidence type="ECO:0000256" key="4">
    <source>
        <dbReference type="ARBA" id="ARBA00022561"/>
    </source>
</evidence>
<dbReference type="InterPro" id="IPR037002">
    <property type="entry name" value="Microviridae_protein_F_sf"/>
</dbReference>
<evidence type="ECO:0000256" key="3">
    <source>
        <dbReference type="ARBA" id="ARBA00022431"/>
    </source>
</evidence>
<dbReference type="SUPFAM" id="SSF88645">
    <property type="entry name" value="ssDNA viruses"/>
    <property type="match status" value="1"/>
</dbReference>
<evidence type="ECO:0000313" key="6">
    <source>
        <dbReference type="EMBL" id="QCQ84937.1"/>
    </source>
</evidence>
<comment type="subcellular location">
    <subcellularLocation>
        <location evidence="1">Virion</location>
    </subcellularLocation>
</comment>
<dbReference type="Pfam" id="PF02305">
    <property type="entry name" value="Phage_F"/>
    <property type="match status" value="1"/>
</dbReference>
<dbReference type="Gene3D" id="2.60.169.10">
    <property type="entry name" value="Microviridae F protein"/>
    <property type="match status" value="2"/>
</dbReference>
<reference evidence="6" key="1">
    <citation type="submission" date="2018-12" db="EMBL/GenBank/DDBJ databases">
        <title>Singled stranded DNA viruses identified in blackflies (Austrosimulium ungulatum) sampled in New Zealand.</title>
        <authorList>
            <person name="Kraberger S."/>
            <person name="Fontenele R.S."/>
            <person name="Schmidlin K."/>
            <person name="Walters M."/>
            <person name="Varsani A."/>
        </authorList>
    </citation>
    <scope>NUCLEOTIDE SEQUENCE [LARGE SCALE GENOMIC DNA]</scope>
    <source>
        <strain evidence="6">128</strain>
    </source>
</reference>
<protein>
    <submittedName>
        <fullName evidence="6">Major capsid protein</fullName>
    </submittedName>
</protein>
<keyword evidence="4" id="KW-0167">Capsid protein</keyword>
<evidence type="ECO:0000256" key="2">
    <source>
        <dbReference type="ARBA" id="ARBA00009963"/>
    </source>
</evidence>
<organism evidence="6">
    <name type="scientific">Blackfly microvirus SF02</name>
    <dbReference type="NCBI Taxonomy" id="2576452"/>
    <lineage>
        <taxon>Viruses</taxon>
        <taxon>Monodnaviria</taxon>
        <taxon>Sangervirae</taxon>
        <taxon>Phixviricota</taxon>
        <taxon>Malgrandaviricetes</taxon>
        <taxon>Petitvirales</taxon>
        <taxon>Microviridae</taxon>
        <taxon>Microvirus</taxon>
    </lineage>
</organism>
<comment type="similarity">
    <text evidence="2">Belongs to the microviridae F protein family.</text>
</comment>
<dbReference type="GO" id="GO:0005198">
    <property type="term" value="F:structural molecule activity"/>
    <property type="evidence" value="ECO:0007669"/>
    <property type="project" value="InterPro"/>
</dbReference>
<dbReference type="GO" id="GO:0039615">
    <property type="term" value="C:T=1 icosahedral viral capsid"/>
    <property type="evidence" value="ECO:0007669"/>
    <property type="project" value="UniProtKB-KW"/>
</dbReference>
<sequence>MKRSKFNLGYTKLLTLNMGNLVPVGLLEVLPGDSIQMSTAALVRASPLVAPIMHPVDVRIHHWFVPNRLVWNGQGSNGWEGFITGGTDGLAAPTMPTRTPGNSAAVGSLADYMGVPTGVGNVEINGLPFRGYQYIWNEWYRDQDLQAQAVWSGGNGPDALTNTTLQSICWEKDYYTSARPWEQKGPAITIPIGSSAPVNILEGSSGRTVVRPGSGGANPLNVVEPGSAGAELKWQADLTTASGITVNALRQSLALQRFEEARARYGSRYPEYLAFLGIKSSDGRLDRPEFLGGGRQRIQFSEVLQTAADGGGTPTPVGTLRGHGITAMRSNRFRRFFEEHGYIHTLMSVRPKTIYMNGLPRHFQRKVKTDYWQRELEHIGQQQVLLNEVFMSGGAAGKAVFGYSDRYDEYRRSESQVSGEFRTISNFWHMARDFASAPALNSSFVACVPTTRPFAVTSAHQLMVQCKHSIVARRLLSQSGTSVTF</sequence>
<keyword evidence="5" id="KW-0946">Virion</keyword>
<evidence type="ECO:0000256" key="1">
    <source>
        <dbReference type="ARBA" id="ARBA00004328"/>
    </source>
</evidence>
<dbReference type="EMBL" id="MK249193">
    <property type="protein sequence ID" value="QCQ84937.1"/>
    <property type="molecule type" value="Genomic_DNA"/>
</dbReference>
<evidence type="ECO:0000256" key="5">
    <source>
        <dbReference type="ARBA" id="ARBA00022844"/>
    </source>
</evidence>
<dbReference type="Proteomes" id="UP000323807">
    <property type="component" value="Segment"/>
</dbReference>
<name>A0A4P8PKI3_9VIRU</name>
<dbReference type="InterPro" id="IPR003514">
    <property type="entry name" value="Microviridae_protein_F"/>
</dbReference>
<keyword evidence="3" id="KW-1140">T=1 icosahedral capsid protein</keyword>
<accession>A0A4P8PKI3</accession>